<keyword evidence="14" id="KW-0677">Repeat</keyword>
<dbReference type="OrthoDB" id="9803687at2"/>
<dbReference type="GO" id="GO:0008270">
    <property type="term" value="F:zinc ion binding"/>
    <property type="evidence" value="ECO:0007669"/>
    <property type="project" value="UniProtKB-UniRule"/>
</dbReference>
<evidence type="ECO:0000256" key="17">
    <source>
        <dbReference type="ARBA" id="ARBA00023285"/>
    </source>
</evidence>
<evidence type="ECO:0000256" key="7">
    <source>
        <dbReference type="ARBA" id="ARBA00013998"/>
    </source>
</evidence>
<dbReference type="GO" id="GO:0005829">
    <property type="term" value="C:cytosol"/>
    <property type="evidence" value="ECO:0007669"/>
    <property type="project" value="TreeGrafter"/>
</dbReference>
<evidence type="ECO:0000256" key="11">
    <source>
        <dbReference type="ARBA" id="ARBA00022679"/>
    </source>
</evidence>
<dbReference type="STRING" id="1526658.BHK69_25375"/>
<feature type="binding site" evidence="23">
    <location>
        <position position="961"/>
    </location>
    <ligand>
        <name>S-adenosyl-L-methionine</name>
        <dbReference type="ChEBI" id="CHEBI:59789"/>
    </ligand>
</feature>
<organism evidence="30 31">
    <name type="scientific">Bosea vaviloviae</name>
    <dbReference type="NCBI Taxonomy" id="1526658"/>
    <lineage>
        <taxon>Bacteria</taxon>
        <taxon>Pseudomonadati</taxon>
        <taxon>Pseudomonadota</taxon>
        <taxon>Alphaproteobacteria</taxon>
        <taxon>Hyphomicrobiales</taxon>
        <taxon>Boseaceae</taxon>
        <taxon>Bosea</taxon>
    </lineage>
</organism>
<keyword evidence="13 21" id="KW-0479">Metal-binding</keyword>
<evidence type="ECO:0000256" key="2">
    <source>
        <dbReference type="ARBA" id="ARBA00001947"/>
    </source>
</evidence>
<dbReference type="UniPathway" id="UPA00051">
    <property type="reaction ID" value="UER00081"/>
</dbReference>
<dbReference type="GO" id="GO:0032259">
    <property type="term" value="P:methylation"/>
    <property type="evidence" value="ECO:0007669"/>
    <property type="project" value="UniProtKB-KW"/>
</dbReference>
<keyword evidence="16 21" id="KW-0486">Methionine biosynthesis</keyword>
<gene>
    <name evidence="30" type="ORF">BHK69_25375</name>
</gene>
<evidence type="ECO:0000256" key="1">
    <source>
        <dbReference type="ARBA" id="ARBA00001700"/>
    </source>
</evidence>
<evidence type="ECO:0000256" key="23">
    <source>
        <dbReference type="PIRSR" id="PIRSR000381-2"/>
    </source>
</evidence>
<dbReference type="FunFam" id="1.10.1240.10:FF:000001">
    <property type="entry name" value="Methionine synthase"/>
    <property type="match status" value="1"/>
</dbReference>
<dbReference type="Gene3D" id="1.10.1240.10">
    <property type="entry name" value="Methionine synthase domain"/>
    <property type="match status" value="1"/>
</dbReference>
<dbReference type="NCBIfam" id="TIGR02082">
    <property type="entry name" value="metH"/>
    <property type="match status" value="1"/>
</dbReference>
<evidence type="ECO:0000256" key="20">
    <source>
        <dbReference type="NCBIfam" id="TIGR02082"/>
    </source>
</evidence>
<accession>A0A1D7U7G9</accession>
<dbReference type="FunFam" id="3.20.20.20:FF:000002">
    <property type="entry name" value="Methionine synthase"/>
    <property type="match status" value="1"/>
</dbReference>
<dbReference type="GO" id="GO:0031419">
    <property type="term" value="F:cobalamin binding"/>
    <property type="evidence" value="ECO:0007669"/>
    <property type="project" value="UniProtKB-UniRule"/>
</dbReference>
<dbReference type="Gene3D" id="3.10.196.10">
    <property type="entry name" value="Vitamin B12-dependent methionine synthase, activation domain"/>
    <property type="match status" value="1"/>
</dbReference>
<feature type="binding site" evidence="23">
    <location>
        <position position="874"/>
    </location>
    <ligand>
        <name>methylcob(III)alamin</name>
        <dbReference type="ChEBI" id="CHEBI:28115"/>
    </ligand>
</feature>
<dbReference type="EMBL" id="CP017147">
    <property type="protein sequence ID" value="AOO83331.1"/>
    <property type="molecule type" value="Genomic_DNA"/>
</dbReference>
<evidence type="ECO:0000256" key="4">
    <source>
        <dbReference type="ARBA" id="ARBA00005178"/>
    </source>
</evidence>
<feature type="binding site" description="axial binding residue" evidence="22">
    <location>
        <position position="772"/>
    </location>
    <ligand>
        <name>methylcob(III)alamin</name>
        <dbReference type="ChEBI" id="CHEBI:28115"/>
    </ligand>
    <ligandPart>
        <name>Co</name>
        <dbReference type="ChEBI" id="CHEBI:27638"/>
    </ligandPart>
</feature>
<evidence type="ECO:0000259" key="26">
    <source>
        <dbReference type="PROSITE" id="PS50972"/>
    </source>
</evidence>
<dbReference type="SUPFAM" id="SSF52242">
    <property type="entry name" value="Cobalamin (vitamin B12)-binding domain"/>
    <property type="match status" value="1"/>
</dbReference>
<dbReference type="PROSITE" id="PS50974">
    <property type="entry name" value="ADOMET_ACTIVATION"/>
    <property type="match status" value="1"/>
</dbReference>
<name>A0A1D7U7G9_9HYPH</name>
<feature type="binding site" evidence="22 24">
    <location>
        <position position="320"/>
    </location>
    <ligand>
        <name>Zn(2+)</name>
        <dbReference type="ChEBI" id="CHEBI:29105"/>
    </ligand>
</feature>
<reference evidence="30 31" key="1">
    <citation type="journal article" date="2015" name="Antonie Van Leeuwenhoek">
        <title>Bosea vaviloviae sp. nov., a new species of slow-growing rhizobia isolated from nodules of the relict species Vavilovia formosa (Stev.) Fed.</title>
        <authorList>
            <person name="Safronova V.I."/>
            <person name="Kuznetsova I.G."/>
            <person name="Sazanova A.L."/>
            <person name="Kimeklis A.K."/>
            <person name="Belimov A.A."/>
            <person name="Andronov E.E."/>
            <person name="Pinaev A.G."/>
            <person name="Chizhevskaya E.P."/>
            <person name="Pukhaev A.R."/>
            <person name="Popov K.P."/>
            <person name="Willems A."/>
            <person name="Tikhonovich I.A."/>
        </authorList>
    </citation>
    <scope>NUCLEOTIDE SEQUENCE [LARGE SCALE GENOMIC DNA]</scope>
    <source>
        <strain evidence="30 31">Vaf18</strain>
    </source>
</reference>
<dbReference type="GO" id="GO:0046653">
    <property type="term" value="P:tetrahydrofolate metabolic process"/>
    <property type="evidence" value="ECO:0007669"/>
    <property type="project" value="TreeGrafter"/>
</dbReference>
<comment type="function">
    <text evidence="18 21">Catalyzes the transfer of a methyl group from methyl-cobalamin to homocysteine, yielding enzyme-bound cob(I)alamin and methionine. Subsequently, remethylates the cofactor using methyltetrahydrofolate.</text>
</comment>
<dbReference type="Pfam" id="PF02310">
    <property type="entry name" value="B12-binding"/>
    <property type="match status" value="1"/>
</dbReference>
<dbReference type="InterPro" id="IPR011822">
    <property type="entry name" value="MetH"/>
</dbReference>
<keyword evidence="11 21" id="KW-0808">Transferase</keyword>
<evidence type="ECO:0000256" key="10">
    <source>
        <dbReference type="ARBA" id="ARBA00022628"/>
    </source>
</evidence>
<evidence type="ECO:0000256" key="19">
    <source>
        <dbReference type="ARBA" id="ARBA00031040"/>
    </source>
</evidence>
<feature type="domain" description="B12-binding" evidence="28">
    <location>
        <begin position="759"/>
        <end position="895"/>
    </location>
</feature>
<evidence type="ECO:0000256" key="21">
    <source>
        <dbReference type="PIRNR" id="PIRNR000381"/>
    </source>
</evidence>
<dbReference type="Pfam" id="PF02574">
    <property type="entry name" value="S-methyl_trans"/>
    <property type="match status" value="1"/>
</dbReference>
<feature type="binding site" evidence="23">
    <location>
        <position position="821"/>
    </location>
    <ligand>
        <name>methylcob(III)alamin</name>
        <dbReference type="ChEBI" id="CHEBI:28115"/>
    </ligand>
</feature>
<dbReference type="NCBIfam" id="NF007024">
    <property type="entry name" value="PRK09490.1"/>
    <property type="match status" value="1"/>
</dbReference>
<keyword evidence="31" id="KW-1185">Reference proteome</keyword>
<evidence type="ECO:0000256" key="5">
    <source>
        <dbReference type="ARBA" id="ARBA00010398"/>
    </source>
</evidence>
<dbReference type="Gene3D" id="3.20.20.330">
    <property type="entry name" value="Homocysteine-binding-like domain"/>
    <property type="match status" value="1"/>
</dbReference>
<dbReference type="KEGG" id="bvv:BHK69_25375"/>
<evidence type="ECO:0000256" key="13">
    <source>
        <dbReference type="ARBA" id="ARBA00022723"/>
    </source>
</evidence>
<dbReference type="Gene3D" id="1.10.288.10">
    <property type="entry name" value="Cobalamin-dependent Methionine Synthase, domain 2"/>
    <property type="match status" value="1"/>
</dbReference>
<dbReference type="CDD" id="cd00740">
    <property type="entry name" value="MeTr"/>
    <property type="match status" value="1"/>
</dbReference>
<dbReference type="Pfam" id="PF00809">
    <property type="entry name" value="Pterin_bind"/>
    <property type="match status" value="1"/>
</dbReference>
<dbReference type="PROSITE" id="PS50972">
    <property type="entry name" value="PTERIN_BINDING"/>
    <property type="match status" value="1"/>
</dbReference>
<comment type="similarity">
    <text evidence="5">Belongs to the vitamin-B12 dependent methionine synthase family.</text>
</comment>
<feature type="binding site" evidence="23">
    <location>
        <begin position="1205"/>
        <end position="1206"/>
    </location>
    <ligand>
        <name>S-adenosyl-L-methionine</name>
        <dbReference type="ChEBI" id="CHEBI:59789"/>
    </ligand>
</feature>
<dbReference type="Pfam" id="PF02607">
    <property type="entry name" value="B12-binding_2"/>
    <property type="match status" value="1"/>
</dbReference>
<evidence type="ECO:0000256" key="15">
    <source>
        <dbReference type="ARBA" id="ARBA00022833"/>
    </source>
</evidence>
<evidence type="ECO:0000256" key="14">
    <source>
        <dbReference type="ARBA" id="ARBA00022737"/>
    </source>
</evidence>
<feature type="domain" description="AdoMet activation" evidence="27">
    <location>
        <begin position="911"/>
        <end position="1243"/>
    </location>
</feature>
<dbReference type="InterPro" id="IPR037010">
    <property type="entry name" value="VitB12-dep_Met_synth_activ_sf"/>
</dbReference>
<dbReference type="FunFam" id="3.20.20.330:FF:000001">
    <property type="entry name" value="Methionine synthase"/>
    <property type="match status" value="1"/>
</dbReference>
<evidence type="ECO:0000256" key="16">
    <source>
        <dbReference type="ARBA" id="ARBA00023167"/>
    </source>
</evidence>
<keyword evidence="10 21" id="KW-0846">Cobalamin</keyword>
<dbReference type="SUPFAM" id="SSF51717">
    <property type="entry name" value="Dihydropteroate synthetase-like"/>
    <property type="match status" value="1"/>
</dbReference>
<dbReference type="SUPFAM" id="SSF47644">
    <property type="entry name" value="Methionine synthase domain"/>
    <property type="match status" value="1"/>
</dbReference>
<dbReference type="CDD" id="cd02069">
    <property type="entry name" value="methionine_synthase_B12_BD"/>
    <property type="match status" value="1"/>
</dbReference>
<dbReference type="PANTHER" id="PTHR45833">
    <property type="entry name" value="METHIONINE SYNTHASE"/>
    <property type="match status" value="1"/>
</dbReference>
<dbReference type="PANTHER" id="PTHR45833:SF1">
    <property type="entry name" value="METHIONINE SYNTHASE"/>
    <property type="match status" value="1"/>
</dbReference>
<dbReference type="InterPro" id="IPR006158">
    <property type="entry name" value="Cobalamin-bd"/>
</dbReference>
<dbReference type="FunFam" id="3.40.50.280:FF:000001">
    <property type="entry name" value="Methionine synthase"/>
    <property type="match status" value="1"/>
</dbReference>
<evidence type="ECO:0000256" key="8">
    <source>
        <dbReference type="ARBA" id="ARBA00022603"/>
    </source>
</evidence>
<feature type="binding site" evidence="23">
    <location>
        <begin position="769"/>
        <end position="773"/>
    </location>
    <ligand>
        <name>methylcob(III)alamin</name>
        <dbReference type="ChEBI" id="CHEBI:28115"/>
    </ligand>
</feature>
<dbReference type="InterPro" id="IPR036594">
    <property type="entry name" value="Meth_synthase_dom"/>
</dbReference>
<comment type="cofactor">
    <cofactor evidence="2 21 24">
        <name>Zn(2+)</name>
        <dbReference type="ChEBI" id="CHEBI:29105"/>
    </cofactor>
</comment>
<dbReference type="PROSITE" id="PS51332">
    <property type="entry name" value="B12_BINDING"/>
    <property type="match status" value="1"/>
</dbReference>
<evidence type="ECO:0000256" key="18">
    <source>
        <dbReference type="ARBA" id="ARBA00025552"/>
    </source>
</evidence>
<dbReference type="AlphaFoldDB" id="A0A1D7U7G9"/>
<feature type="binding site" evidence="23">
    <location>
        <position position="1150"/>
    </location>
    <ligand>
        <name>S-adenosyl-L-methionine</name>
        <dbReference type="ChEBI" id="CHEBI:59789"/>
    </ligand>
</feature>
<dbReference type="InterPro" id="IPR050554">
    <property type="entry name" value="Met_Synthase/Corrinoid"/>
</dbReference>
<proteinExistence type="inferred from homology"/>
<dbReference type="InterPro" id="IPR036724">
    <property type="entry name" value="Cobalamin-bd_sf"/>
</dbReference>
<protein>
    <recommendedName>
        <fullName evidence="7 20">Methionine synthase</fullName>
        <ecNumber evidence="6 20">2.1.1.13</ecNumber>
    </recommendedName>
    <alternativeName>
        <fullName evidence="19 21">5-methyltetrahydrofolate--homocysteine methyltransferase</fullName>
    </alternativeName>
</protein>
<keyword evidence="9 21" id="KW-0028">Amino-acid biosynthesis</keyword>
<dbReference type="InterPro" id="IPR011005">
    <property type="entry name" value="Dihydropteroate_synth-like_sf"/>
</dbReference>
<comment type="cofactor">
    <cofactor evidence="3 21 22">
        <name>methylcob(III)alamin</name>
        <dbReference type="ChEBI" id="CHEBI:28115"/>
    </cofactor>
</comment>
<feature type="binding site" evidence="22 24">
    <location>
        <position position="319"/>
    </location>
    <ligand>
        <name>Zn(2+)</name>
        <dbReference type="ChEBI" id="CHEBI:29105"/>
    </ligand>
</feature>
<evidence type="ECO:0000259" key="27">
    <source>
        <dbReference type="PROSITE" id="PS50974"/>
    </source>
</evidence>
<feature type="binding site" evidence="22 24">
    <location>
        <position position="256"/>
    </location>
    <ligand>
        <name>Zn(2+)</name>
        <dbReference type="ChEBI" id="CHEBI:29105"/>
    </ligand>
</feature>
<dbReference type="Gene3D" id="3.20.20.20">
    <property type="entry name" value="Dihydropteroate synthase-like"/>
    <property type="match status" value="1"/>
</dbReference>
<dbReference type="GO" id="GO:0008705">
    <property type="term" value="F:methionine synthase activity"/>
    <property type="evidence" value="ECO:0007669"/>
    <property type="project" value="UniProtKB-UniRule"/>
</dbReference>
<dbReference type="InterPro" id="IPR003726">
    <property type="entry name" value="HCY_dom"/>
</dbReference>
<dbReference type="Pfam" id="PF02965">
    <property type="entry name" value="Met_synt_B12"/>
    <property type="match status" value="1"/>
</dbReference>
<comment type="domain">
    <text evidence="21">Modular enzyme with four functionally distinct domains. The isolated Hcy-binding domain catalyzes methyl transfer from free methylcobalamin to homocysteine. The Hcy-binding domain in association with the pterin-binding domain catalyzes the methylation of cob(I)alamin by methyltetrahydrofolate and the methylation of homocysteine. The B12-binding domain binds the cofactor. The AdoMet activation domain binds S-adenosyl-L-methionine. Under aerobic conditions cob(I)alamin can be converted to inactive cob(II)alamin. Reductive methylation by S-adenosyl-L-methionine and flavodoxin regenerates methylcobalamin.</text>
</comment>
<dbReference type="RefSeq" id="WP_069692531.1">
    <property type="nucleotide sequence ID" value="NZ_CP017147.1"/>
</dbReference>
<dbReference type="SUPFAM" id="SSF82282">
    <property type="entry name" value="Homocysteine S-methyltransferase"/>
    <property type="match status" value="1"/>
</dbReference>
<dbReference type="PROSITE" id="PS51337">
    <property type="entry name" value="B12_BINDING_NTER"/>
    <property type="match status" value="1"/>
</dbReference>
<feature type="binding site" evidence="23">
    <location>
        <position position="702"/>
    </location>
    <ligand>
        <name>methylcob(III)alamin</name>
        <dbReference type="ChEBI" id="CHEBI:28115"/>
    </ligand>
</feature>
<evidence type="ECO:0000256" key="22">
    <source>
        <dbReference type="PIRSR" id="PIRSR000381-1"/>
    </source>
</evidence>
<keyword evidence="12 21" id="KW-0949">S-adenosyl-L-methionine</keyword>
<evidence type="ECO:0000313" key="31">
    <source>
        <dbReference type="Proteomes" id="UP000094969"/>
    </source>
</evidence>
<dbReference type="InterPro" id="IPR003759">
    <property type="entry name" value="Cbl-bd_cap"/>
</dbReference>
<evidence type="ECO:0000256" key="9">
    <source>
        <dbReference type="ARBA" id="ARBA00022605"/>
    </source>
</evidence>
<dbReference type="SUPFAM" id="SSF56507">
    <property type="entry name" value="Methionine synthase activation domain-like"/>
    <property type="match status" value="1"/>
</dbReference>
<dbReference type="Proteomes" id="UP000094969">
    <property type="component" value="Chromosome"/>
</dbReference>
<evidence type="ECO:0000256" key="6">
    <source>
        <dbReference type="ARBA" id="ARBA00012032"/>
    </source>
</evidence>
<keyword evidence="17 21" id="KW-0170">Cobalt</keyword>
<feature type="domain" description="Hcy-binding" evidence="25">
    <location>
        <begin position="15"/>
        <end position="334"/>
    </location>
</feature>
<feature type="domain" description="B12-binding N-terminal" evidence="29">
    <location>
        <begin position="658"/>
        <end position="752"/>
    </location>
</feature>
<evidence type="ECO:0000259" key="29">
    <source>
        <dbReference type="PROSITE" id="PS51337"/>
    </source>
</evidence>
<dbReference type="EC" id="2.1.1.13" evidence="6 20"/>
<evidence type="ECO:0000259" key="25">
    <source>
        <dbReference type="PROSITE" id="PS50970"/>
    </source>
</evidence>
<sequence>MSEFKPTPVDGAEIERALRQSASERILVLDGAMGTQIQNLKLSEAEFRAERFKGWNHDLKGNNDLLVLTQPEAIRDIHLAYFTAGADIVETNTFSSTQIAQADYGMEALAYELNVASARLAREAAVIAQKADGRRRYVAGAVGPTNRTLSISPDVNNPGFRAVTFDQVRESYTEQVRGLIDGGSELILVETIFDTLNAKAAIVAIEDVYREKGLRLPVMISGTITDLSGRTLSGQTTEAFWNAIRHSNPMTVGLNCALGAREMRAHIKDLSRVADTLICAYPNAGLPNEFGLYDERPEATAAMLAEFADAGLVNIVGGCCGTTPDHIRAIAEAVAGKAPRVVPEVKRYLRLAGLEPFTLDETIPFVNVGERTNVTGSARFRKLVKEGDFAAALDVARDQVANGAQVIDINMDEGLLDSQAAMTEFCNLIASEPDISRVPIMVDSSKFHVIEAGLKTIQGKPIVNSISMKEGEEAFLEHARICRNYGAAVVVMAFDEKGQADTYERKIEICTRAYKLLTEEAGFQPEDIIFDPNIFAIATGIEEHDNYGVDFIEATKTIRETLPHAHISGGVSNLSFSFRGNEKVREAMHSVFLYHCIKAGMDMGIVNAGQLGSYDDLDPELRELCEDVVLNRRKDSTERLLDAAPRFKGDGSVAVSAKDLVWRDNPVEKRLEYALVNGITAFIDTDVEEARAKADKPLHVIEGPLMAGMNVVGDLFGAGKMFLPQVVKSARVMKQAVAYLMPYMEEEKRLNGGTERSAAGKVLMATVKGDVHDIGKNIVGVVLQCNNYEVIDLGVMVPTQKILDTARREKVDIIGLSGLITPSLDEMVTVASEMEREGFDIPLLIGGATTSRVHTAVKIHPAYSQGQTVYVTDASRAVGVVSSLLSQDQKPAYVEGVQAEYAKVAAAHRRSEADKQRLPLVKARANAFKPDWTSYMPPKPSFLGTRVFRTYDVADLVPVIDWTPFFQTWEMKGRFPAILEDEKQGEAARALWEDAQAMLKRIVEERWFNPKAVIGFWPANAVGDDIRLYTGESRQETLASFHGLRQQLSKRDGKPNMCLSDFVAPEGIERPDYIGAFVVTTGAEEERISEKFARDNDDYRSIMVKALADRIAEAMAERMHQKVRTEFWGYAPDENLANEDLIREEYRGIRPAPGYPAQPDHTEKETLFELLQAERRVGVKLTESFAMWPGSSVSGLYLSHPDAYYFGVAKVERDQVEDYAARKGMPIHEVERWLAPILNYEPSAYRLEAAE</sequence>
<evidence type="ECO:0000256" key="24">
    <source>
        <dbReference type="PROSITE-ProRule" id="PRU00333"/>
    </source>
</evidence>
<feature type="domain" description="Pterin-binding" evidence="26">
    <location>
        <begin position="365"/>
        <end position="626"/>
    </location>
</feature>
<dbReference type="InterPro" id="IPR004223">
    <property type="entry name" value="VitB12-dep_Met_synth_activ_dom"/>
</dbReference>
<dbReference type="Gene3D" id="3.40.50.280">
    <property type="entry name" value="Cobalamin-binding domain"/>
    <property type="match status" value="1"/>
</dbReference>
<comment type="catalytic activity">
    <reaction evidence="1 21">
        <text>(6S)-5-methyl-5,6,7,8-tetrahydrofolate + L-homocysteine = (6S)-5,6,7,8-tetrahydrofolate + L-methionine</text>
        <dbReference type="Rhea" id="RHEA:11172"/>
        <dbReference type="ChEBI" id="CHEBI:18608"/>
        <dbReference type="ChEBI" id="CHEBI:57453"/>
        <dbReference type="ChEBI" id="CHEBI:57844"/>
        <dbReference type="ChEBI" id="CHEBI:58199"/>
        <dbReference type="EC" id="2.1.1.13"/>
    </reaction>
</comment>
<dbReference type="GO" id="GO:0050667">
    <property type="term" value="P:homocysteine metabolic process"/>
    <property type="evidence" value="ECO:0007669"/>
    <property type="project" value="TreeGrafter"/>
</dbReference>
<evidence type="ECO:0000313" key="30">
    <source>
        <dbReference type="EMBL" id="AOO83331.1"/>
    </source>
</evidence>
<dbReference type="PIRSF" id="PIRSF000381">
    <property type="entry name" value="MetH"/>
    <property type="match status" value="1"/>
</dbReference>
<comment type="pathway">
    <text evidence="4 21">Amino-acid biosynthesis; L-methionine biosynthesis via de novo pathway; L-methionine from L-homocysteine (MetH route): step 1/1.</text>
</comment>
<feature type="binding site" evidence="23">
    <location>
        <position position="817"/>
    </location>
    <ligand>
        <name>methylcob(III)alamin</name>
        <dbReference type="ChEBI" id="CHEBI:28115"/>
    </ligand>
</feature>
<dbReference type="InterPro" id="IPR033706">
    <property type="entry name" value="Met_synthase_B12-bd"/>
</dbReference>
<evidence type="ECO:0000256" key="3">
    <source>
        <dbReference type="ARBA" id="ARBA00001956"/>
    </source>
</evidence>
<dbReference type="SMART" id="SM01018">
    <property type="entry name" value="B12-binding_2"/>
    <property type="match status" value="1"/>
</dbReference>
<keyword evidence="8 21" id="KW-0489">Methyltransferase</keyword>
<evidence type="ECO:0000259" key="28">
    <source>
        <dbReference type="PROSITE" id="PS51332"/>
    </source>
</evidence>
<evidence type="ECO:0000256" key="12">
    <source>
        <dbReference type="ARBA" id="ARBA00022691"/>
    </source>
</evidence>
<dbReference type="InterPro" id="IPR036589">
    <property type="entry name" value="HCY_dom_sf"/>
</dbReference>
<dbReference type="InterPro" id="IPR000489">
    <property type="entry name" value="Pterin-binding_dom"/>
</dbReference>
<keyword evidence="15 21" id="KW-0862">Zinc</keyword>
<dbReference type="PROSITE" id="PS50970">
    <property type="entry name" value="HCY"/>
    <property type="match status" value="1"/>
</dbReference>